<evidence type="ECO:0000259" key="6">
    <source>
        <dbReference type="PROSITE" id="PS50868"/>
    </source>
</evidence>
<evidence type="ECO:0000256" key="4">
    <source>
        <dbReference type="SAM" id="MobiDB-lite"/>
    </source>
</evidence>
<gene>
    <name evidence="7" type="ORF">COCSUDRAFT_57497</name>
</gene>
<dbReference type="PROSITE" id="PS50868">
    <property type="entry name" value="POST_SET"/>
    <property type="match status" value="1"/>
</dbReference>
<keyword evidence="8" id="KW-1185">Reference proteome</keyword>
<feature type="region of interest" description="Disordered" evidence="4">
    <location>
        <begin position="415"/>
        <end position="444"/>
    </location>
</feature>
<dbReference type="InterPro" id="IPR001214">
    <property type="entry name" value="SET_dom"/>
</dbReference>
<organism evidence="7 8">
    <name type="scientific">Coccomyxa subellipsoidea (strain C-169)</name>
    <name type="common">Green microalga</name>
    <dbReference type="NCBI Taxonomy" id="574566"/>
    <lineage>
        <taxon>Eukaryota</taxon>
        <taxon>Viridiplantae</taxon>
        <taxon>Chlorophyta</taxon>
        <taxon>core chlorophytes</taxon>
        <taxon>Trebouxiophyceae</taxon>
        <taxon>Trebouxiophyceae incertae sedis</taxon>
        <taxon>Coccomyxaceae</taxon>
        <taxon>Coccomyxa</taxon>
        <taxon>Coccomyxa subellipsoidea</taxon>
    </lineage>
</organism>
<dbReference type="PANTHER" id="PTHR46655">
    <property type="entry name" value="HISTONE-LYSINE N-METHYLTRANSFERASE ATXR3"/>
    <property type="match status" value="1"/>
</dbReference>
<feature type="region of interest" description="Disordered" evidence="4">
    <location>
        <begin position="1166"/>
        <end position="1198"/>
    </location>
</feature>
<reference evidence="7 8" key="1">
    <citation type="journal article" date="2012" name="Genome Biol.">
        <title>The genome of the polar eukaryotic microalga coccomyxa subellipsoidea reveals traits of cold adaptation.</title>
        <authorList>
            <person name="Blanc G."/>
            <person name="Agarkova I."/>
            <person name="Grimwood J."/>
            <person name="Kuo A."/>
            <person name="Brueggeman A."/>
            <person name="Dunigan D."/>
            <person name="Gurnon J."/>
            <person name="Ladunga I."/>
            <person name="Lindquist E."/>
            <person name="Lucas S."/>
            <person name="Pangilinan J."/>
            <person name="Proschold T."/>
            <person name="Salamov A."/>
            <person name="Schmutz J."/>
            <person name="Weeks D."/>
            <person name="Yamada T."/>
            <person name="Claverie J.M."/>
            <person name="Grigoriev I."/>
            <person name="Van Etten J."/>
            <person name="Lomsadze A."/>
            <person name="Borodovsky M."/>
        </authorList>
    </citation>
    <scope>NUCLEOTIDE SEQUENCE [LARGE SCALE GENOMIC DNA]</scope>
    <source>
        <strain evidence="7 8">C-169</strain>
    </source>
</reference>
<dbReference type="PROSITE" id="PS50280">
    <property type="entry name" value="SET"/>
    <property type="match status" value="1"/>
</dbReference>
<evidence type="ECO:0008006" key="9">
    <source>
        <dbReference type="Google" id="ProtNLM"/>
    </source>
</evidence>
<dbReference type="KEGG" id="csl:COCSUDRAFT_57497"/>
<sequence length="1198" mass="129772">MHRAFRVQQGQVGPFSSDYLTPETKAPTSGLLRKITAWMPVYRALELKACRGVGLGGAAFLSGQEYGEKRKRKQAYYGDIGEESSGQRSGKRRQKRLADQRWVSGPLPAVVTAELVELLRGLEGALSLHVQLEAPPHETGDAAPMDFDPPSSSGSAAFSHLKTSAERVALARKAQLARVQNCQAVRAACVLPLDFTALIGTLEDGSYDDVEAVTEDLAAISRSAAERLANDSETERRSKLLALADSFAAAANGAIVAVANAARGPSGNSNGQNSAQRPVRPVVSRGALPESIQANREPYLQGDWRKEPYIPRPYVRLQKYEIAEENEVLEYKFKTEKKGMCSGQHCTQAGHLGTYVDVQEIDTWGCDCYTRRNIHDAVLESGAFGEYRPVTLQESLRQPDNINPLDKGEVVHHEKAHQSIESPASGGPAEEAHMSNGKADGVKDGIPDVHAKVTAWVERELMPAINKQGASGWDILLALQDVKEHAQAAGDMCSVEAANAVEKRVQKVGSNYFRIHPKGVGLKCCRSEGLPPLTFVEEYLGEVHTPWRWFEMQDIIRKTMGDELPDFYNIVLERPRDDPTGYDVMFIDAAAKGAYASRMSHSCTPNCQAVVMACGGRLTIAVYTLRHVYPGEELTFDYACVTESEKEFRTAICLCGTRNCRGSFLTFAGSRAFMQIMTQRHSMLRRQALLVRAGAEPLTERDRARLQEFGLRECALGGGGGQSRVPAWLEKWTALILEFVQEEQRLLPEQLLALPSNIVAYTPFTAASEAKGVSDNRLQNVVITLDKVKLCLSKPGQCLNAPLRLLTDSEVAEYLWTGTKSLARRWLRTAASQLANPSVARALSSAEDEDDIQAVLARHRGHKHLEELAVLVLQPAADAAEGRARLMALAEKVRALDVACGGGHTAAADMLLLYASSQTWFTSEREYKGFTSPPVHLNLDDLMLKRAVGPGVAALPRKDQAPSSSAADTASARAVEAAAVLDDPLLSTGDGSLAAAAVASGEAADALTAVLDRGEADDADQEDVGAGPAGGGAAVQKEKGGKAAAGRGIASSGPDKHGRTQVGLAKKYGPGFVWGQLNGWYKQTVFDPTASLSAERRGTISMPDIESCYGGSRSRYTVKDRNHLIDHIEKRPEGMWKIGTIWSFRNEAKVYGSPMFDAVWAQTMPGAPPDPMPELLQKLRSAPLPKASDARSGAEDDA</sequence>
<feature type="region of interest" description="Disordered" evidence="4">
    <location>
        <begin position="1015"/>
        <end position="1059"/>
    </location>
</feature>
<accession>I0YRD9</accession>
<protein>
    <recommendedName>
        <fullName evidence="9">SET domain-containing protein</fullName>
    </recommendedName>
</protein>
<evidence type="ECO:0000313" key="7">
    <source>
        <dbReference type="EMBL" id="EIE20958.1"/>
    </source>
</evidence>
<evidence type="ECO:0000256" key="2">
    <source>
        <dbReference type="ARBA" id="ARBA00022679"/>
    </source>
</evidence>
<dbReference type="SUPFAM" id="SSF82199">
    <property type="entry name" value="SET domain"/>
    <property type="match status" value="1"/>
</dbReference>
<evidence type="ECO:0000259" key="5">
    <source>
        <dbReference type="PROSITE" id="PS50280"/>
    </source>
</evidence>
<dbReference type="InterPro" id="IPR046341">
    <property type="entry name" value="SET_dom_sf"/>
</dbReference>
<dbReference type="STRING" id="574566.I0YRD9"/>
<feature type="domain" description="Post-SET" evidence="6">
    <location>
        <begin position="649"/>
        <end position="665"/>
    </location>
</feature>
<feature type="region of interest" description="Disordered" evidence="4">
    <location>
        <begin position="136"/>
        <end position="156"/>
    </location>
</feature>
<evidence type="ECO:0000256" key="3">
    <source>
        <dbReference type="ARBA" id="ARBA00022691"/>
    </source>
</evidence>
<dbReference type="GeneID" id="17038937"/>
<feature type="compositionally biased region" description="Basic and acidic residues" evidence="4">
    <location>
        <begin position="1188"/>
        <end position="1198"/>
    </location>
</feature>
<dbReference type="eggNOG" id="KOG1080">
    <property type="taxonomic scope" value="Eukaryota"/>
</dbReference>
<name>I0YRD9_COCSC</name>
<dbReference type="RefSeq" id="XP_005645502.1">
    <property type="nucleotide sequence ID" value="XM_005645445.1"/>
</dbReference>
<dbReference type="PANTHER" id="PTHR46655:SF1">
    <property type="entry name" value="HISTONE-LYSINE N-METHYLTRANSFERASE ATXR3"/>
    <property type="match status" value="1"/>
</dbReference>
<keyword evidence="3" id="KW-0949">S-adenosyl-L-methionine</keyword>
<dbReference type="SMART" id="SM00317">
    <property type="entry name" value="SET"/>
    <property type="match status" value="1"/>
</dbReference>
<feature type="domain" description="SET" evidence="5">
    <location>
        <begin position="506"/>
        <end position="639"/>
    </location>
</feature>
<dbReference type="InterPro" id="IPR045606">
    <property type="entry name" value="ATXR3_C"/>
</dbReference>
<dbReference type="EMBL" id="AGSI01000014">
    <property type="protein sequence ID" value="EIE20958.1"/>
    <property type="molecule type" value="Genomic_DNA"/>
</dbReference>
<dbReference type="Gene3D" id="2.170.270.10">
    <property type="entry name" value="SET domain"/>
    <property type="match status" value="1"/>
</dbReference>
<dbReference type="Pfam" id="PF19633">
    <property type="entry name" value="SDG2_C"/>
    <property type="match status" value="2"/>
</dbReference>
<dbReference type="GO" id="GO:0008168">
    <property type="term" value="F:methyltransferase activity"/>
    <property type="evidence" value="ECO:0007669"/>
    <property type="project" value="UniProtKB-KW"/>
</dbReference>
<dbReference type="GO" id="GO:0032259">
    <property type="term" value="P:methylation"/>
    <property type="evidence" value="ECO:0007669"/>
    <property type="project" value="UniProtKB-KW"/>
</dbReference>
<dbReference type="OrthoDB" id="308383at2759"/>
<feature type="region of interest" description="Disordered" evidence="4">
    <location>
        <begin position="77"/>
        <end position="98"/>
    </location>
</feature>
<dbReference type="InterPro" id="IPR003616">
    <property type="entry name" value="Post-SET_dom"/>
</dbReference>
<evidence type="ECO:0000256" key="1">
    <source>
        <dbReference type="ARBA" id="ARBA00022603"/>
    </source>
</evidence>
<dbReference type="Pfam" id="PF00856">
    <property type="entry name" value="SET"/>
    <property type="match status" value="1"/>
</dbReference>
<dbReference type="Proteomes" id="UP000007264">
    <property type="component" value="Unassembled WGS sequence"/>
</dbReference>
<keyword evidence="2" id="KW-0808">Transferase</keyword>
<comment type="caution">
    <text evidence="7">The sequence shown here is derived from an EMBL/GenBank/DDBJ whole genome shotgun (WGS) entry which is preliminary data.</text>
</comment>
<evidence type="ECO:0000313" key="8">
    <source>
        <dbReference type="Proteomes" id="UP000007264"/>
    </source>
</evidence>
<dbReference type="AlphaFoldDB" id="I0YRD9"/>
<proteinExistence type="predicted"/>
<keyword evidence="1" id="KW-0489">Methyltransferase</keyword>